<proteinExistence type="predicted"/>
<dbReference type="InParanoid" id="A0A0C3FRV2"/>
<evidence type="ECO:0000259" key="2">
    <source>
        <dbReference type="Pfam" id="PF01728"/>
    </source>
</evidence>
<dbReference type="AlphaFoldDB" id="A0A0C3FRV2"/>
<evidence type="ECO:0000313" key="4">
    <source>
        <dbReference type="Proteomes" id="UP000054166"/>
    </source>
</evidence>
<keyword evidence="4" id="KW-1185">Reference proteome</keyword>
<dbReference type="GO" id="GO:0032259">
    <property type="term" value="P:methylation"/>
    <property type="evidence" value="ECO:0007669"/>
    <property type="project" value="InterPro"/>
</dbReference>
<reference evidence="4" key="2">
    <citation type="submission" date="2015-01" db="EMBL/GenBank/DDBJ databases">
        <title>Evolutionary Origins and Diversification of the Mycorrhizal Mutualists.</title>
        <authorList>
            <consortium name="DOE Joint Genome Institute"/>
            <consortium name="Mycorrhizal Genomics Consortium"/>
            <person name="Kohler A."/>
            <person name="Kuo A."/>
            <person name="Nagy L.G."/>
            <person name="Floudas D."/>
            <person name="Copeland A."/>
            <person name="Barry K.W."/>
            <person name="Cichocki N."/>
            <person name="Veneault-Fourrey C."/>
            <person name="LaButti K."/>
            <person name="Lindquist E.A."/>
            <person name="Lipzen A."/>
            <person name="Lundell T."/>
            <person name="Morin E."/>
            <person name="Murat C."/>
            <person name="Riley R."/>
            <person name="Ohm R."/>
            <person name="Sun H."/>
            <person name="Tunlid A."/>
            <person name="Henrissat B."/>
            <person name="Grigoriev I.V."/>
            <person name="Hibbett D.S."/>
            <person name="Martin F."/>
        </authorList>
    </citation>
    <scope>NUCLEOTIDE SEQUENCE [LARGE SCALE GENOMIC DNA]</scope>
    <source>
        <strain evidence="4">F 1598</strain>
    </source>
</reference>
<dbReference type="Proteomes" id="UP000054166">
    <property type="component" value="Unassembled WGS sequence"/>
</dbReference>
<organism evidence="3 4">
    <name type="scientific">Piloderma croceum (strain F 1598)</name>
    <dbReference type="NCBI Taxonomy" id="765440"/>
    <lineage>
        <taxon>Eukaryota</taxon>
        <taxon>Fungi</taxon>
        <taxon>Dikarya</taxon>
        <taxon>Basidiomycota</taxon>
        <taxon>Agaricomycotina</taxon>
        <taxon>Agaricomycetes</taxon>
        <taxon>Agaricomycetidae</taxon>
        <taxon>Atheliales</taxon>
        <taxon>Atheliaceae</taxon>
        <taxon>Piloderma</taxon>
    </lineage>
</organism>
<evidence type="ECO:0000313" key="3">
    <source>
        <dbReference type="EMBL" id="KIM81866.1"/>
    </source>
</evidence>
<dbReference type="Gene3D" id="3.40.50.12760">
    <property type="match status" value="1"/>
</dbReference>
<dbReference type="Pfam" id="PF01728">
    <property type="entry name" value="FtsJ"/>
    <property type="match status" value="1"/>
</dbReference>
<protein>
    <recommendedName>
        <fullName evidence="2">Ribosomal RNA methyltransferase FtsJ domain-containing protein</fullName>
    </recommendedName>
</protein>
<dbReference type="InterPro" id="IPR029063">
    <property type="entry name" value="SAM-dependent_MTases_sf"/>
</dbReference>
<dbReference type="GO" id="GO:0008168">
    <property type="term" value="F:methyltransferase activity"/>
    <property type="evidence" value="ECO:0007669"/>
    <property type="project" value="InterPro"/>
</dbReference>
<reference evidence="3 4" key="1">
    <citation type="submission" date="2014-04" db="EMBL/GenBank/DDBJ databases">
        <authorList>
            <consortium name="DOE Joint Genome Institute"/>
            <person name="Kuo A."/>
            <person name="Tarkka M."/>
            <person name="Buscot F."/>
            <person name="Kohler A."/>
            <person name="Nagy L.G."/>
            <person name="Floudas D."/>
            <person name="Copeland A."/>
            <person name="Barry K.W."/>
            <person name="Cichocki N."/>
            <person name="Veneault-Fourrey C."/>
            <person name="LaButti K."/>
            <person name="Lindquist E.A."/>
            <person name="Lipzen A."/>
            <person name="Lundell T."/>
            <person name="Morin E."/>
            <person name="Murat C."/>
            <person name="Sun H."/>
            <person name="Tunlid A."/>
            <person name="Henrissat B."/>
            <person name="Grigoriev I.V."/>
            <person name="Hibbett D.S."/>
            <person name="Martin F."/>
            <person name="Nordberg H.P."/>
            <person name="Cantor M.N."/>
            <person name="Hua S.X."/>
        </authorList>
    </citation>
    <scope>NUCLEOTIDE SEQUENCE [LARGE SCALE GENOMIC DNA]</scope>
    <source>
        <strain evidence="3 4">F 1598</strain>
    </source>
</reference>
<feature type="region of interest" description="Disordered" evidence="1">
    <location>
        <begin position="19"/>
        <end position="44"/>
    </location>
</feature>
<accession>A0A0C3FRV2</accession>
<name>A0A0C3FRV2_PILCF</name>
<gene>
    <name evidence="3" type="ORF">PILCRDRAFT_492939</name>
</gene>
<dbReference type="EMBL" id="KN832997">
    <property type="protein sequence ID" value="KIM81866.1"/>
    <property type="molecule type" value="Genomic_DNA"/>
</dbReference>
<dbReference type="SUPFAM" id="SSF53335">
    <property type="entry name" value="S-adenosyl-L-methionine-dependent methyltransferases"/>
    <property type="match status" value="1"/>
</dbReference>
<sequence>MSSRKDNALVALNELRNQQNSRNASVRAHFDHQRKHSDNPDSATQHAWFHGMKNVLQEVDEALGCIPSFSPLHYLDVGCCPGGFSSYILSKNVRSTGVGISLAVEGGGHDLLLEENLRPRLDLNIADLTYYQLGLTIIADPRLKPLPFPPDSRPFDLVLLDGHPLRTSASKGIAHANTASRLLVSQLILCLQATAISGTIIMKLAKPERPVTAKLLYMFDMLAIDLASWKPVCMHATRDTFYVVAKGFGYGRQGYRLREWLDRLKVLWMSLTYDELRSSDGISAADLDFVATEMELKAFEYRHLQLSKHIWQVQTSSLEGWKRVEGLE</sequence>
<feature type="compositionally biased region" description="Basic and acidic residues" evidence="1">
    <location>
        <begin position="28"/>
        <end position="39"/>
    </location>
</feature>
<dbReference type="InterPro" id="IPR002877">
    <property type="entry name" value="RNA_MeTrfase_FtsJ_dom"/>
</dbReference>
<evidence type="ECO:0000256" key="1">
    <source>
        <dbReference type="SAM" id="MobiDB-lite"/>
    </source>
</evidence>
<feature type="domain" description="Ribosomal RNA methyltransferase FtsJ" evidence="2">
    <location>
        <begin position="56"/>
        <end position="248"/>
    </location>
</feature>
<dbReference type="HOGENOM" id="CLU_043071_1_0_1"/>
<dbReference type="OrthoDB" id="417125at2759"/>